<dbReference type="Pfam" id="PF09983">
    <property type="entry name" value="JetD_C"/>
    <property type="match status" value="1"/>
</dbReference>
<accession>A0ABQ2VSM7</accession>
<keyword evidence="3" id="KW-1185">Reference proteome</keyword>
<evidence type="ECO:0000259" key="1">
    <source>
        <dbReference type="Pfam" id="PF09983"/>
    </source>
</evidence>
<dbReference type="InterPro" id="IPR024534">
    <property type="entry name" value="JetD_C"/>
</dbReference>
<dbReference type="EMBL" id="BMRP01000094">
    <property type="protein sequence ID" value="GGV04267.1"/>
    <property type="molecule type" value="Genomic_DNA"/>
</dbReference>
<gene>
    <name evidence="2" type="ORF">GCM10010211_84360</name>
</gene>
<comment type="caution">
    <text evidence="2">The sequence shown here is derived from an EMBL/GenBank/DDBJ whole genome shotgun (WGS) entry which is preliminary data.</text>
</comment>
<proteinExistence type="predicted"/>
<feature type="domain" description="Wadjet protein JetD C-terminal" evidence="1">
    <location>
        <begin position="199"/>
        <end position="268"/>
    </location>
</feature>
<dbReference type="Proteomes" id="UP000654471">
    <property type="component" value="Unassembled WGS sequence"/>
</dbReference>
<sequence length="358" mass="38157">MNPSTPGNVMLSPRALRLAAALEEWPRRTLTLDELWKIYAVTDAASATRPSRRTDLAEALEALAAAGLINCSRSRDTSATPALPTRLTLPAPQPSPTAAALAHTIAWRPELAWAASARLTLGQIGVLRSINDWLRDCGRDDDVSPLRERSLEVLGHEKRLDALLGTSLFAPGRLTLGLLRTFRAHPPLPARRTGDGPVLLVVENADTFDTLTRVLTAGPGDVGWVAWGAGAAFEASVASVLDMTEVRAIAYFGDLDADGLRIPASAHRRAAQDGLPPVHPATGLYRLLLDMGVPQPGQAPLAVGKANDLASWLLEPLATRAASLLTTGCRLAQEAVGTRALQAHMDTSEWRDGLGFPN</sequence>
<reference evidence="3" key="1">
    <citation type="journal article" date="2019" name="Int. J. Syst. Evol. Microbiol.">
        <title>The Global Catalogue of Microorganisms (GCM) 10K type strain sequencing project: providing services to taxonomists for standard genome sequencing and annotation.</title>
        <authorList>
            <consortium name="The Broad Institute Genomics Platform"/>
            <consortium name="The Broad Institute Genome Sequencing Center for Infectious Disease"/>
            <person name="Wu L."/>
            <person name="Ma J."/>
        </authorList>
    </citation>
    <scope>NUCLEOTIDE SEQUENCE [LARGE SCALE GENOMIC DNA]</scope>
    <source>
        <strain evidence="3">JCM 3399</strain>
    </source>
</reference>
<organism evidence="2 3">
    <name type="scientific">Streptomyces albospinus</name>
    <dbReference type="NCBI Taxonomy" id="285515"/>
    <lineage>
        <taxon>Bacteria</taxon>
        <taxon>Bacillati</taxon>
        <taxon>Actinomycetota</taxon>
        <taxon>Actinomycetes</taxon>
        <taxon>Kitasatosporales</taxon>
        <taxon>Streptomycetaceae</taxon>
        <taxon>Streptomyces</taxon>
    </lineage>
</organism>
<name>A0ABQ2VSM7_9ACTN</name>
<evidence type="ECO:0000313" key="3">
    <source>
        <dbReference type="Proteomes" id="UP000654471"/>
    </source>
</evidence>
<dbReference type="RefSeq" id="WP_229853111.1">
    <property type="nucleotide sequence ID" value="NZ_BMRP01000094.1"/>
</dbReference>
<evidence type="ECO:0000313" key="2">
    <source>
        <dbReference type="EMBL" id="GGV04267.1"/>
    </source>
</evidence>
<protein>
    <recommendedName>
        <fullName evidence="1">Wadjet protein JetD C-terminal domain-containing protein</fullName>
    </recommendedName>
</protein>